<protein>
    <submittedName>
        <fullName evidence="1">Uncharacterized protein</fullName>
    </submittedName>
</protein>
<gene>
    <name evidence="1" type="ORF">C2G38_2075032</name>
</gene>
<proteinExistence type="predicted"/>
<keyword evidence="2" id="KW-1185">Reference proteome</keyword>
<evidence type="ECO:0000313" key="2">
    <source>
        <dbReference type="Proteomes" id="UP000266673"/>
    </source>
</evidence>
<name>A0A397VRW2_9GLOM</name>
<reference evidence="1 2" key="1">
    <citation type="submission" date="2018-06" db="EMBL/GenBank/DDBJ databases">
        <title>Comparative genomics reveals the genomic features of Rhizophagus irregularis, R. cerebriforme, R. diaphanum and Gigaspora rosea, and their symbiotic lifestyle signature.</title>
        <authorList>
            <person name="Morin E."/>
            <person name="San Clemente H."/>
            <person name="Chen E.C.H."/>
            <person name="De La Providencia I."/>
            <person name="Hainaut M."/>
            <person name="Kuo A."/>
            <person name="Kohler A."/>
            <person name="Murat C."/>
            <person name="Tang N."/>
            <person name="Roy S."/>
            <person name="Loubradou J."/>
            <person name="Henrissat B."/>
            <person name="Grigoriev I.V."/>
            <person name="Corradi N."/>
            <person name="Roux C."/>
            <person name="Martin F.M."/>
        </authorList>
    </citation>
    <scope>NUCLEOTIDE SEQUENCE [LARGE SCALE GENOMIC DNA]</scope>
    <source>
        <strain evidence="1 2">DAOM 194757</strain>
    </source>
</reference>
<dbReference type="EMBL" id="QKWP01000298">
    <property type="protein sequence ID" value="RIB22683.1"/>
    <property type="molecule type" value="Genomic_DNA"/>
</dbReference>
<accession>A0A397VRW2</accession>
<dbReference type="Proteomes" id="UP000266673">
    <property type="component" value="Unassembled WGS sequence"/>
</dbReference>
<organism evidence="1 2">
    <name type="scientific">Gigaspora rosea</name>
    <dbReference type="NCBI Taxonomy" id="44941"/>
    <lineage>
        <taxon>Eukaryota</taxon>
        <taxon>Fungi</taxon>
        <taxon>Fungi incertae sedis</taxon>
        <taxon>Mucoromycota</taxon>
        <taxon>Glomeromycotina</taxon>
        <taxon>Glomeromycetes</taxon>
        <taxon>Diversisporales</taxon>
        <taxon>Gigasporaceae</taxon>
        <taxon>Gigaspora</taxon>
    </lineage>
</organism>
<dbReference type="AlphaFoldDB" id="A0A397VRW2"/>
<sequence>MKELTFTSSLSAAAIFSAVASTDTTTRVCFNLLVDEILFGSFYASAISALTRGSAFAIVTHFGKFLKLNMKFDILLSELYLYISTNYVISFFDFEKELLVVYLY</sequence>
<comment type="caution">
    <text evidence="1">The sequence shown here is derived from an EMBL/GenBank/DDBJ whole genome shotgun (WGS) entry which is preliminary data.</text>
</comment>
<evidence type="ECO:0000313" key="1">
    <source>
        <dbReference type="EMBL" id="RIB22683.1"/>
    </source>
</evidence>